<feature type="region of interest" description="Disordered" evidence="1">
    <location>
        <begin position="102"/>
        <end position="137"/>
    </location>
</feature>
<dbReference type="PANTHER" id="PTHR35297:SF2">
    <property type="entry name" value="PROTEIN, PUTATIVE-RELATED"/>
    <property type="match status" value="1"/>
</dbReference>
<feature type="region of interest" description="Disordered" evidence="1">
    <location>
        <begin position="1"/>
        <end position="39"/>
    </location>
</feature>
<keyword evidence="2" id="KW-0812">Transmembrane</keyword>
<keyword evidence="2" id="KW-1133">Transmembrane helix</keyword>
<feature type="transmembrane region" description="Helical" evidence="2">
    <location>
        <begin position="58"/>
        <end position="76"/>
    </location>
</feature>
<feature type="compositionally biased region" description="Basic residues" evidence="1">
    <location>
        <begin position="127"/>
        <end position="137"/>
    </location>
</feature>
<dbReference type="Proteomes" id="UP001222027">
    <property type="component" value="Unassembled WGS sequence"/>
</dbReference>
<proteinExistence type="predicted"/>
<evidence type="ECO:0000256" key="1">
    <source>
        <dbReference type="SAM" id="MobiDB-lite"/>
    </source>
</evidence>
<feature type="compositionally biased region" description="Low complexity" evidence="1">
    <location>
        <begin position="25"/>
        <end position="35"/>
    </location>
</feature>
<evidence type="ECO:0000256" key="2">
    <source>
        <dbReference type="SAM" id="Phobius"/>
    </source>
</evidence>
<comment type="caution">
    <text evidence="3">The sequence shown here is derived from an EMBL/GenBank/DDBJ whole genome shotgun (WGS) entry which is preliminary data.</text>
</comment>
<evidence type="ECO:0000313" key="3">
    <source>
        <dbReference type="EMBL" id="KAJ8511379.1"/>
    </source>
</evidence>
<evidence type="ECO:0008006" key="5">
    <source>
        <dbReference type="Google" id="ProtNLM"/>
    </source>
</evidence>
<sequence>MQRQSLGSPGAAGGAGKEEKRRSISGAAGSAVAAPPEKPEAALDADKLIRTSTRADRSIHLIPVFTILCFLVLYFFSHEPTHADLQIFSGSVLRFETRDAVSGTEKGDVTSASHESHRGLKASAAARRLRHRKLKST</sequence>
<evidence type="ECO:0000313" key="4">
    <source>
        <dbReference type="Proteomes" id="UP001222027"/>
    </source>
</evidence>
<reference evidence="3 4" key="1">
    <citation type="submission" date="2022-12" db="EMBL/GenBank/DDBJ databases">
        <title>Chromosome-scale assembly of the Ensete ventricosum genome.</title>
        <authorList>
            <person name="Dussert Y."/>
            <person name="Stocks J."/>
            <person name="Wendawek A."/>
            <person name="Woldeyes F."/>
            <person name="Nichols R.A."/>
            <person name="Borrell J.S."/>
        </authorList>
    </citation>
    <scope>NUCLEOTIDE SEQUENCE [LARGE SCALE GENOMIC DNA]</scope>
    <source>
        <strain evidence="4">cv. Maze</strain>
        <tissue evidence="3">Seeds</tissue>
    </source>
</reference>
<dbReference type="EMBL" id="JAQQAF010000001">
    <property type="protein sequence ID" value="KAJ8511379.1"/>
    <property type="molecule type" value="Genomic_DNA"/>
</dbReference>
<keyword evidence="2" id="KW-0472">Membrane</keyword>
<name>A0AAV8RVW8_ENSVE</name>
<protein>
    <recommendedName>
        <fullName evidence="5">Transmembrane protein</fullName>
    </recommendedName>
</protein>
<dbReference type="AlphaFoldDB" id="A0AAV8RVW8"/>
<accession>A0AAV8RVW8</accession>
<keyword evidence="4" id="KW-1185">Reference proteome</keyword>
<organism evidence="3 4">
    <name type="scientific">Ensete ventricosum</name>
    <name type="common">Abyssinian banana</name>
    <name type="synonym">Musa ensete</name>
    <dbReference type="NCBI Taxonomy" id="4639"/>
    <lineage>
        <taxon>Eukaryota</taxon>
        <taxon>Viridiplantae</taxon>
        <taxon>Streptophyta</taxon>
        <taxon>Embryophyta</taxon>
        <taxon>Tracheophyta</taxon>
        <taxon>Spermatophyta</taxon>
        <taxon>Magnoliopsida</taxon>
        <taxon>Liliopsida</taxon>
        <taxon>Zingiberales</taxon>
        <taxon>Musaceae</taxon>
        <taxon>Ensete</taxon>
    </lineage>
</organism>
<dbReference type="PANTHER" id="PTHR35297">
    <property type="entry name" value="PROTEIN, PUTATIVE-RELATED"/>
    <property type="match status" value="1"/>
</dbReference>
<gene>
    <name evidence="3" type="ORF">OPV22_001813</name>
</gene>